<comment type="catalytic activity">
    <reaction evidence="8">
        <text>L-seryl-[protein] + ATP = O-phospho-L-seryl-[protein] + ADP + H(+)</text>
        <dbReference type="Rhea" id="RHEA:17989"/>
        <dbReference type="Rhea" id="RHEA-COMP:9863"/>
        <dbReference type="Rhea" id="RHEA-COMP:11604"/>
        <dbReference type="ChEBI" id="CHEBI:15378"/>
        <dbReference type="ChEBI" id="CHEBI:29999"/>
        <dbReference type="ChEBI" id="CHEBI:30616"/>
        <dbReference type="ChEBI" id="CHEBI:83421"/>
        <dbReference type="ChEBI" id="CHEBI:456216"/>
        <dbReference type="EC" id="2.7.11.1"/>
    </reaction>
</comment>
<evidence type="ECO:0000256" key="10">
    <source>
        <dbReference type="RuleBase" id="RU000304"/>
    </source>
</evidence>
<organism evidence="12 13">
    <name type="scientific">Nosema granulosis</name>
    <dbReference type="NCBI Taxonomy" id="83296"/>
    <lineage>
        <taxon>Eukaryota</taxon>
        <taxon>Fungi</taxon>
        <taxon>Fungi incertae sedis</taxon>
        <taxon>Microsporidia</taxon>
        <taxon>Nosematidae</taxon>
        <taxon>Nosema</taxon>
    </lineage>
</organism>
<dbReference type="SMART" id="SM00220">
    <property type="entry name" value="S_TKc"/>
    <property type="match status" value="1"/>
</dbReference>
<comment type="similarity">
    <text evidence="10">Belongs to the protein kinase superfamily.</text>
</comment>
<evidence type="ECO:0000256" key="4">
    <source>
        <dbReference type="ARBA" id="ARBA00022741"/>
    </source>
</evidence>
<keyword evidence="13" id="KW-1185">Reference proteome</keyword>
<feature type="domain" description="Protein kinase" evidence="11">
    <location>
        <begin position="9"/>
        <end position="275"/>
    </location>
</feature>
<dbReference type="EC" id="2.7.11.1" evidence="1"/>
<proteinExistence type="inferred from homology"/>
<dbReference type="GO" id="GO:0004674">
    <property type="term" value="F:protein serine/threonine kinase activity"/>
    <property type="evidence" value="ECO:0007669"/>
    <property type="project" value="UniProtKB-KW"/>
</dbReference>
<dbReference type="InterPro" id="IPR000719">
    <property type="entry name" value="Prot_kinase_dom"/>
</dbReference>
<evidence type="ECO:0000256" key="3">
    <source>
        <dbReference type="ARBA" id="ARBA00022679"/>
    </source>
</evidence>
<dbReference type="OrthoDB" id="2186239at2759"/>
<keyword evidence="3" id="KW-0808">Transferase</keyword>
<dbReference type="InterPro" id="IPR017441">
    <property type="entry name" value="Protein_kinase_ATP_BS"/>
</dbReference>
<evidence type="ECO:0000256" key="7">
    <source>
        <dbReference type="ARBA" id="ARBA00047899"/>
    </source>
</evidence>
<comment type="caution">
    <text evidence="12">The sequence shown here is derived from an EMBL/GenBank/DDBJ whole genome shotgun (WGS) entry which is preliminary data.</text>
</comment>
<dbReference type="CDD" id="cd14014">
    <property type="entry name" value="STKc_PknB_like"/>
    <property type="match status" value="1"/>
</dbReference>
<name>A0A9P6GWX3_9MICR</name>
<evidence type="ECO:0000256" key="8">
    <source>
        <dbReference type="ARBA" id="ARBA00048679"/>
    </source>
</evidence>
<keyword evidence="5 12" id="KW-0418">Kinase</keyword>
<dbReference type="AlphaFoldDB" id="A0A9P6GWX3"/>
<accession>A0A9P6GWX3</accession>
<evidence type="ECO:0000259" key="11">
    <source>
        <dbReference type="PROSITE" id="PS50011"/>
    </source>
</evidence>
<dbReference type="Gene3D" id="1.10.510.10">
    <property type="entry name" value="Transferase(Phosphotransferase) domain 1"/>
    <property type="match status" value="1"/>
</dbReference>
<dbReference type="InterPro" id="IPR008271">
    <property type="entry name" value="Ser/Thr_kinase_AS"/>
</dbReference>
<keyword evidence="2 10" id="KW-0723">Serine/threonine-protein kinase</keyword>
<dbReference type="InterPro" id="IPR053235">
    <property type="entry name" value="Ser_Thr_kinase"/>
</dbReference>
<dbReference type="Pfam" id="PF00069">
    <property type="entry name" value="Pkinase"/>
    <property type="match status" value="1"/>
</dbReference>
<evidence type="ECO:0000256" key="9">
    <source>
        <dbReference type="PROSITE-ProRule" id="PRU10141"/>
    </source>
</evidence>
<dbReference type="PROSITE" id="PS00108">
    <property type="entry name" value="PROTEIN_KINASE_ST"/>
    <property type="match status" value="1"/>
</dbReference>
<dbReference type="Proteomes" id="UP000740883">
    <property type="component" value="Unassembled WGS sequence"/>
</dbReference>
<comment type="catalytic activity">
    <reaction evidence="7">
        <text>L-threonyl-[protein] + ATP = O-phospho-L-threonyl-[protein] + ADP + H(+)</text>
        <dbReference type="Rhea" id="RHEA:46608"/>
        <dbReference type="Rhea" id="RHEA-COMP:11060"/>
        <dbReference type="Rhea" id="RHEA-COMP:11605"/>
        <dbReference type="ChEBI" id="CHEBI:15378"/>
        <dbReference type="ChEBI" id="CHEBI:30013"/>
        <dbReference type="ChEBI" id="CHEBI:30616"/>
        <dbReference type="ChEBI" id="CHEBI:61977"/>
        <dbReference type="ChEBI" id="CHEBI:456216"/>
        <dbReference type="EC" id="2.7.11.1"/>
    </reaction>
</comment>
<dbReference type="SUPFAM" id="SSF56112">
    <property type="entry name" value="Protein kinase-like (PK-like)"/>
    <property type="match status" value="1"/>
</dbReference>
<evidence type="ECO:0000256" key="2">
    <source>
        <dbReference type="ARBA" id="ARBA00022527"/>
    </source>
</evidence>
<dbReference type="PROSITE" id="PS00107">
    <property type="entry name" value="PROTEIN_KINASE_ATP"/>
    <property type="match status" value="1"/>
</dbReference>
<dbReference type="PANTHER" id="PTHR24361">
    <property type="entry name" value="MITOGEN-ACTIVATED KINASE KINASE KINASE"/>
    <property type="match status" value="1"/>
</dbReference>
<feature type="binding site" evidence="9">
    <location>
        <position position="38"/>
    </location>
    <ligand>
        <name>ATP</name>
        <dbReference type="ChEBI" id="CHEBI:30616"/>
    </ligand>
</feature>
<dbReference type="InterPro" id="IPR011009">
    <property type="entry name" value="Kinase-like_dom_sf"/>
</dbReference>
<dbReference type="GO" id="GO:0005524">
    <property type="term" value="F:ATP binding"/>
    <property type="evidence" value="ECO:0007669"/>
    <property type="project" value="UniProtKB-UniRule"/>
</dbReference>
<sequence length="275" mass="32095">MPIPIFKSLKIITLIGKGRHSNVYKVLNKENDKCFALKRISKNIAMHRELDFYQREKRAFDVLTPHPNVVTFKAYDEEENEAFFILEYIDGFTLQRIINESRKDEEQKKISNSQIKKYLIQILDGIEHLHKHNVYHSDIKPENIVICGERAVIVDLGSSIISDKKTVKYRDVSFLGTPGFLPPEVADMVSRSDVELPFVDLWAFGVTMYFAYTNHVPFVSNLAAESHNNVKKLNVDLSILPYEVREILEYIFTKDKQKRLELKEIRKLIMRMNCN</sequence>
<dbReference type="EMBL" id="SBJO01000237">
    <property type="protein sequence ID" value="KAF9761947.1"/>
    <property type="molecule type" value="Genomic_DNA"/>
</dbReference>
<evidence type="ECO:0000256" key="6">
    <source>
        <dbReference type="ARBA" id="ARBA00022840"/>
    </source>
</evidence>
<evidence type="ECO:0000313" key="12">
    <source>
        <dbReference type="EMBL" id="KAF9761947.1"/>
    </source>
</evidence>
<dbReference type="PANTHER" id="PTHR24361:SF433">
    <property type="entry name" value="PROTEIN KINASE DOMAIN-CONTAINING PROTEIN"/>
    <property type="match status" value="1"/>
</dbReference>
<gene>
    <name evidence="12" type="primary">SAK</name>
    <name evidence="12" type="ORF">NGRA_2324</name>
</gene>
<keyword evidence="4 9" id="KW-0547">Nucleotide-binding</keyword>
<dbReference type="PROSITE" id="PS50011">
    <property type="entry name" value="PROTEIN_KINASE_DOM"/>
    <property type="match status" value="1"/>
</dbReference>
<evidence type="ECO:0000256" key="1">
    <source>
        <dbReference type="ARBA" id="ARBA00012513"/>
    </source>
</evidence>
<evidence type="ECO:0000313" key="13">
    <source>
        <dbReference type="Proteomes" id="UP000740883"/>
    </source>
</evidence>
<protein>
    <recommendedName>
        <fullName evidence="1">non-specific serine/threonine protein kinase</fullName>
        <ecNumber evidence="1">2.7.11.1</ecNumber>
    </recommendedName>
</protein>
<reference evidence="12 13" key="1">
    <citation type="journal article" date="2020" name="Genome Biol. Evol.">
        <title>Comparative genomics of strictly vertically transmitted, feminizing microsporidia endosymbionts of amphipod crustaceans.</title>
        <authorList>
            <person name="Cormier A."/>
            <person name="Chebbi M.A."/>
            <person name="Giraud I."/>
            <person name="Wattier R."/>
            <person name="Teixeira M."/>
            <person name="Gilbert C."/>
            <person name="Rigaud T."/>
            <person name="Cordaux R."/>
        </authorList>
    </citation>
    <scope>NUCLEOTIDE SEQUENCE [LARGE SCALE GENOMIC DNA]</scope>
    <source>
        <strain evidence="12 13">Ou3-Ou53</strain>
    </source>
</reference>
<dbReference type="GO" id="GO:0005737">
    <property type="term" value="C:cytoplasm"/>
    <property type="evidence" value="ECO:0007669"/>
    <property type="project" value="TreeGrafter"/>
</dbReference>
<keyword evidence="6 9" id="KW-0067">ATP-binding</keyword>
<evidence type="ECO:0000256" key="5">
    <source>
        <dbReference type="ARBA" id="ARBA00022777"/>
    </source>
</evidence>